<keyword evidence="8" id="KW-1185">Reference proteome</keyword>
<organism evidence="7 8">
    <name type="scientific">Dracunculus medinensis</name>
    <name type="common">Guinea worm</name>
    <dbReference type="NCBI Taxonomy" id="318479"/>
    <lineage>
        <taxon>Eukaryota</taxon>
        <taxon>Metazoa</taxon>
        <taxon>Ecdysozoa</taxon>
        <taxon>Nematoda</taxon>
        <taxon>Chromadorea</taxon>
        <taxon>Rhabditida</taxon>
        <taxon>Spirurina</taxon>
        <taxon>Dracunculoidea</taxon>
        <taxon>Dracunculidae</taxon>
        <taxon>Dracunculus</taxon>
    </lineage>
</organism>
<dbReference type="Gene3D" id="3.30.160.60">
    <property type="entry name" value="Classic Zinc Finger"/>
    <property type="match status" value="1"/>
</dbReference>
<proteinExistence type="predicted"/>
<dbReference type="STRING" id="318479.A0A3P7SK18"/>
<dbReference type="InterPro" id="IPR013087">
    <property type="entry name" value="Znf_C2H2_type"/>
</dbReference>
<keyword evidence="2" id="KW-0677">Repeat</keyword>
<dbReference type="PROSITE" id="PS00028">
    <property type="entry name" value="ZINC_FINGER_C2H2_1"/>
    <property type="match status" value="2"/>
</dbReference>
<evidence type="ECO:0000256" key="4">
    <source>
        <dbReference type="ARBA" id="ARBA00022833"/>
    </source>
</evidence>
<evidence type="ECO:0000313" key="7">
    <source>
        <dbReference type="EMBL" id="VDN55396.1"/>
    </source>
</evidence>
<dbReference type="SMART" id="SM00355">
    <property type="entry name" value="ZnF_C2H2"/>
    <property type="match status" value="5"/>
</dbReference>
<keyword evidence="3 5" id="KW-0863">Zinc-finger</keyword>
<dbReference type="Proteomes" id="UP000274756">
    <property type="component" value="Unassembled WGS sequence"/>
</dbReference>
<gene>
    <name evidence="7" type="ORF">DME_LOCUS5369</name>
</gene>
<protein>
    <recommendedName>
        <fullName evidence="6">C2H2-type domain-containing protein</fullName>
    </recommendedName>
</protein>
<reference evidence="7 8" key="1">
    <citation type="submission" date="2018-11" db="EMBL/GenBank/DDBJ databases">
        <authorList>
            <consortium name="Pathogen Informatics"/>
        </authorList>
    </citation>
    <scope>NUCLEOTIDE SEQUENCE [LARGE SCALE GENOMIC DNA]</scope>
</reference>
<evidence type="ECO:0000259" key="6">
    <source>
        <dbReference type="PROSITE" id="PS50157"/>
    </source>
</evidence>
<evidence type="ECO:0000256" key="2">
    <source>
        <dbReference type="ARBA" id="ARBA00022737"/>
    </source>
</evidence>
<keyword evidence="4" id="KW-0862">Zinc</keyword>
<evidence type="ECO:0000256" key="1">
    <source>
        <dbReference type="ARBA" id="ARBA00022723"/>
    </source>
</evidence>
<dbReference type="GO" id="GO:0008270">
    <property type="term" value="F:zinc ion binding"/>
    <property type="evidence" value="ECO:0007669"/>
    <property type="project" value="UniProtKB-KW"/>
</dbReference>
<keyword evidence="1" id="KW-0479">Metal-binding</keyword>
<dbReference type="PANTHER" id="PTHR24379">
    <property type="entry name" value="KRAB AND ZINC FINGER DOMAIN-CONTAINING"/>
    <property type="match status" value="1"/>
</dbReference>
<dbReference type="InterPro" id="IPR036236">
    <property type="entry name" value="Znf_C2H2_sf"/>
</dbReference>
<dbReference type="PROSITE" id="PS50157">
    <property type="entry name" value="ZINC_FINGER_C2H2_2"/>
    <property type="match status" value="1"/>
</dbReference>
<evidence type="ECO:0000256" key="3">
    <source>
        <dbReference type="ARBA" id="ARBA00022771"/>
    </source>
</evidence>
<sequence length="339" mass="39356">MKDRFIFGEAGLQLFRSKIKATAHCTIYLGIYFLAISSNTEIDDDIGEGVIVHRGVMMQLIDNENHIGIADEIESYPCRYCADRVFLTPFGLEKHTKALHCEHLDKVFKQITKIHNEWRRLVKSSLKDVFGRKTGLLYPNIRRTYDPCRICGILINILHPSAMINHMRAHTKNDELRNQLLAEYGVEYVERVTCNECQLVFSDDNKLLAHTEFTHARKRKYICKWCGHLCQSMGLLNAHKADVHGMPSTRFRERMRKLNRRKAVGETAGSSFFSFRTACEFCDLIMVKPSLLIRHMLRVHNRSIFTAVIEMKKTPPVKVEVDNGRLTWLCCESSYYDRH</sequence>
<dbReference type="SUPFAM" id="SSF57667">
    <property type="entry name" value="beta-beta-alpha zinc fingers"/>
    <property type="match status" value="1"/>
</dbReference>
<dbReference type="EMBL" id="UYYG01001152">
    <property type="protein sequence ID" value="VDN55396.1"/>
    <property type="molecule type" value="Genomic_DNA"/>
</dbReference>
<evidence type="ECO:0000313" key="8">
    <source>
        <dbReference type="Proteomes" id="UP000274756"/>
    </source>
</evidence>
<dbReference type="PANTHER" id="PTHR24379:SF121">
    <property type="entry name" value="C2H2-TYPE DOMAIN-CONTAINING PROTEIN"/>
    <property type="match status" value="1"/>
</dbReference>
<evidence type="ECO:0000256" key="5">
    <source>
        <dbReference type="PROSITE-ProRule" id="PRU00042"/>
    </source>
</evidence>
<dbReference type="OrthoDB" id="1405595at2759"/>
<dbReference type="AlphaFoldDB" id="A0A3P7SK18"/>
<name>A0A3P7SK18_DRAME</name>
<feature type="domain" description="C2H2-type" evidence="6">
    <location>
        <begin position="192"/>
        <end position="220"/>
    </location>
</feature>
<accession>A0A3P7SK18</accession>